<evidence type="ECO:0000256" key="14">
    <source>
        <dbReference type="ARBA" id="ARBA00022989"/>
    </source>
</evidence>
<evidence type="ECO:0000256" key="7">
    <source>
        <dbReference type="ARBA" id="ARBA00022679"/>
    </source>
</evidence>
<dbReference type="FunFam" id="3.80.10.10:FF:000383">
    <property type="entry name" value="Leucine-rich repeat receptor protein kinase EMS1"/>
    <property type="match status" value="1"/>
</dbReference>
<dbReference type="InterPro" id="IPR000719">
    <property type="entry name" value="Prot_kinase_dom"/>
</dbReference>
<dbReference type="SUPFAM" id="SSF56112">
    <property type="entry name" value="Protein kinase-like (PK-like)"/>
    <property type="match status" value="1"/>
</dbReference>
<dbReference type="AlphaFoldDB" id="A0A9W7XDF1"/>
<proteinExistence type="predicted"/>
<evidence type="ECO:0000256" key="12">
    <source>
        <dbReference type="ARBA" id="ARBA00022777"/>
    </source>
</evidence>
<dbReference type="GO" id="GO:0005886">
    <property type="term" value="C:plasma membrane"/>
    <property type="evidence" value="ECO:0007669"/>
    <property type="project" value="UniProtKB-SubCell"/>
</dbReference>
<dbReference type="InterPro" id="IPR017441">
    <property type="entry name" value="Protein_kinase_ATP_BS"/>
</dbReference>
<dbReference type="PROSITE" id="PS00107">
    <property type="entry name" value="PROTEIN_KINASE_ATP"/>
    <property type="match status" value="1"/>
</dbReference>
<organism evidence="24 25">
    <name type="scientific">Paspalum vaginatum</name>
    <name type="common">seashore paspalum</name>
    <dbReference type="NCBI Taxonomy" id="158149"/>
    <lineage>
        <taxon>Eukaryota</taxon>
        <taxon>Viridiplantae</taxon>
        <taxon>Streptophyta</taxon>
        <taxon>Embryophyta</taxon>
        <taxon>Tracheophyta</taxon>
        <taxon>Spermatophyta</taxon>
        <taxon>Magnoliopsida</taxon>
        <taxon>Liliopsida</taxon>
        <taxon>Poales</taxon>
        <taxon>Poaceae</taxon>
        <taxon>PACMAD clade</taxon>
        <taxon>Panicoideae</taxon>
        <taxon>Andropogonodae</taxon>
        <taxon>Paspaleae</taxon>
        <taxon>Paspalinae</taxon>
        <taxon>Paspalum</taxon>
    </lineage>
</organism>
<dbReference type="Gene3D" id="1.10.510.10">
    <property type="entry name" value="Transferase(Phosphotransferase) domain 1"/>
    <property type="match status" value="1"/>
</dbReference>
<keyword evidence="25" id="KW-1185">Reference proteome</keyword>
<keyword evidence="7" id="KW-0808">Transferase</keyword>
<evidence type="ECO:0000256" key="5">
    <source>
        <dbReference type="ARBA" id="ARBA00022553"/>
    </source>
</evidence>
<evidence type="ECO:0000256" key="10">
    <source>
        <dbReference type="ARBA" id="ARBA00022737"/>
    </source>
</evidence>
<protein>
    <recommendedName>
        <fullName evidence="2">non-specific serine/threonine protein kinase</fullName>
        <ecNumber evidence="2">2.7.11.1</ecNumber>
    </recommendedName>
</protein>
<dbReference type="PANTHER" id="PTHR27008">
    <property type="entry name" value="OS04G0122200 PROTEIN"/>
    <property type="match status" value="1"/>
</dbReference>
<evidence type="ECO:0000256" key="17">
    <source>
        <dbReference type="ARBA" id="ARBA00023180"/>
    </source>
</evidence>
<dbReference type="PROSITE" id="PS50011">
    <property type="entry name" value="PROTEIN_KINASE_DOM"/>
    <property type="match status" value="1"/>
</dbReference>
<keyword evidence="13 20" id="KW-0067">ATP-binding</keyword>
<dbReference type="GO" id="GO:0004674">
    <property type="term" value="F:protein serine/threonine kinase activity"/>
    <property type="evidence" value="ECO:0007669"/>
    <property type="project" value="UniProtKB-KW"/>
</dbReference>
<evidence type="ECO:0000313" key="24">
    <source>
        <dbReference type="EMBL" id="KAJ1257105.1"/>
    </source>
</evidence>
<evidence type="ECO:0000256" key="11">
    <source>
        <dbReference type="ARBA" id="ARBA00022741"/>
    </source>
</evidence>
<evidence type="ECO:0000256" key="18">
    <source>
        <dbReference type="ARBA" id="ARBA00047899"/>
    </source>
</evidence>
<keyword evidence="5" id="KW-0597">Phosphoprotein</keyword>
<dbReference type="PROSITE" id="PS00108">
    <property type="entry name" value="PROTEIN_KINASE_ST"/>
    <property type="match status" value="1"/>
</dbReference>
<keyword evidence="11 20" id="KW-0547">Nucleotide-binding</keyword>
<sequence length="889" mass="95858">MLQTLVLQVNQLSGVVPQSIFNMSTLQNLYLGGNYNLSGPIPSSNKSFNLPMLQIIALQLNSFTGRIPPGLAECQYLQVLSLAGNSFVGPVPTWLAKLQQLALIELADNKLDGPIPSSLSNLTNLAGLDLSFGNLMGEVPPEFGQLNQLQVLALSNNQMTGPFPSFLGNLSELSILQLERNLFTGSVPMNLGSTGSFRSVMLGGNYLQGDLNFLSSLSNCRQLYNLDVGVNLFTGGIPDFIGNLSSQLNILSAGRNQLTGGLPATLSNLSTLSMIDFSENQLGGSIPKSITMMDNLIVMYLYGNRFSGPIPEQLGMHGNLAQLVLHDNQLSGSIPDGIGNLSTLTHLDLSQNQLTSTVPASLFHLESLVQLDLYQNSLNGSLPPEIGSLQQIGIIDLSSNTFASSLPVTFGRLRALINLNLSHNSFNGSVPDSYGSLTSLKALDLSYNDLSGTIPGYLATFTDLAILNLSFNNLHGQIPAGGVFANITLESLIGNSALCGASRLGFLPCRSNHHHSSNNGRILIFSILASVILVGAVATCLYMLLRKKSKGQELVASAGMIDMNSYTLVSYHEIVRATDNFSESNLLGAGGFGKVYKGQLSDGLVVAIKVLNMQLEQASRSFEAECRVLRMARHRNLIKILNSCSNMDFKALVLQYMPNGNLETWLHSTESRQSLGFQKTLDILLDVSIAMEYLHYQHCEIVLHCDLKPSNVLFDENMTAHVADFGLAKLLFGDDTSAVSVSMPGAIGYMAPEFGYSGKASRKSDVFSYGVILLEILTGKKPTDSMFVGQLSLKQWVNQAFPGGLCDVVDERLLQDPSIRFMDNFLVPIFELGLVCTSDTPDQRLTMSDVVVALNRIKRNYVSSTAVADPASNGHSTHNGVTLKGSSVG</sequence>
<evidence type="ECO:0000256" key="20">
    <source>
        <dbReference type="PROSITE-ProRule" id="PRU10141"/>
    </source>
</evidence>
<evidence type="ECO:0000256" key="6">
    <source>
        <dbReference type="ARBA" id="ARBA00022614"/>
    </source>
</evidence>
<keyword evidence="8 22" id="KW-0812">Transmembrane</keyword>
<dbReference type="InterPro" id="IPR051809">
    <property type="entry name" value="Plant_receptor-like_S/T_kinase"/>
</dbReference>
<dbReference type="FunFam" id="3.80.10.10:FF:000317">
    <property type="entry name" value="Inactive leucine-rich repeat receptor-like protein kinase"/>
    <property type="match status" value="1"/>
</dbReference>
<feature type="domain" description="Protein kinase" evidence="23">
    <location>
        <begin position="581"/>
        <end position="830"/>
    </location>
</feature>
<dbReference type="OrthoDB" id="676979at2759"/>
<keyword evidence="16" id="KW-0675">Receptor</keyword>
<dbReference type="InterPro" id="IPR032675">
    <property type="entry name" value="LRR_dom_sf"/>
</dbReference>
<keyword evidence="6" id="KW-0433">Leucine-rich repeat</keyword>
<evidence type="ECO:0000256" key="1">
    <source>
        <dbReference type="ARBA" id="ARBA00004162"/>
    </source>
</evidence>
<feature type="transmembrane region" description="Helical" evidence="22">
    <location>
        <begin position="522"/>
        <end position="545"/>
    </location>
</feature>
<comment type="catalytic activity">
    <reaction evidence="18">
        <text>L-threonyl-[protein] + ATP = O-phospho-L-threonyl-[protein] + ADP + H(+)</text>
        <dbReference type="Rhea" id="RHEA:46608"/>
        <dbReference type="Rhea" id="RHEA-COMP:11060"/>
        <dbReference type="Rhea" id="RHEA-COMP:11605"/>
        <dbReference type="ChEBI" id="CHEBI:15378"/>
        <dbReference type="ChEBI" id="CHEBI:30013"/>
        <dbReference type="ChEBI" id="CHEBI:30616"/>
        <dbReference type="ChEBI" id="CHEBI:61977"/>
        <dbReference type="ChEBI" id="CHEBI:456216"/>
        <dbReference type="EC" id="2.7.11.1"/>
    </reaction>
</comment>
<keyword evidence="12" id="KW-0418">Kinase</keyword>
<dbReference type="InterPro" id="IPR011009">
    <property type="entry name" value="Kinase-like_dom_sf"/>
</dbReference>
<dbReference type="CDD" id="cd14066">
    <property type="entry name" value="STKc_IRAK"/>
    <property type="match status" value="1"/>
</dbReference>
<keyword evidence="15 22" id="KW-0472">Membrane</keyword>
<evidence type="ECO:0000313" key="25">
    <source>
        <dbReference type="Proteomes" id="UP001164776"/>
    </source>
</evidence>
<name>A0A9W7XDF1_9POAL</name>
<evidence type="ECO:0000259" key="23">
    <source>
        <dbReference type="PROSITE" id="PS50011"/>
    </source>
</evidence>
<keyword evidence="10" id="KW-0677">Repeat</keyword>
<dbReference type="Pfam" id="PF13855">
    <property type="entry name" value="LRR_8"/>
    <property type="match status" value="2"/>
</dbReference>
<dbReference type="InterPro" id="IPR001245">
    <property type="entry name" value="Ser-Thr/Tyr_kinase_cat_dom"/>
</dbReference>
<feature type="region of interest" description="Disordered" evidence="21">
    <location>
        <begin position="868"/>
        <end position="889"/>
    </location>
</feature>
<evidence type="ECO:0000256" key="22">
    <source>
        <dbReference type="SAM" id="Phobius"/>
    </source>
</evidence>
<evidence type="ECO:0000256" key="16">
    <source>
        <dbReference type="ARBA" id="ARBA00023170"/>
    </source>
</evidence>
<dbReference type="FunFam" id="1.10.510.10:FF:000358">
    <property type="entry name" value="Putative leucine-rich repeat receptor-like serine/threonine-protein kinase"/>
    <property type="match status" value="1"/>
</dbReference>
<reference evidence="24 25" key="1">
    <citation type="submission" date="2022-10" db="EMBL/GenBank/DDBJ databases">
        <title>WGS assembly of Paspalum vaginatum 540-79.</title>
        <authorList>
            <person name="Sun G."/>
            <person name="Wase N."/>
            <person name="Shu S."/>
            <person name="Jenkins J."/>
            <person name="Zhou B."/>
            <person name="Torres-Rodriguez J."/>
            <person name="Chen C."/>
            <person name="Sandor L."/>
            <person name="Plott C."/>
            <person name="Yoshinga Y."/>
            <person name="Daum C."/>
            <person name="Qi P."/>
            <person name="Barry K."/>
            <person name="Lipzen A."/>
            <person name="Berry L."/>
            <person name="Pedersen C."/>
            <person name="Gottilla T."/>
            <person name="Foltz A."/>
            <person name="Yu H."/>
            <person name="O'Malley R."/>
            <person name="Zhang C."/>
            <person name="Devos K."/>
            <person name="Sigmon B."/>
            <person name="Yu B."/>
            <person name="Obata T."/>
            <person name="Schmutz J."/>
            <person name="Schnable J."/>
        </authorList>
    </citation>
    <scope>NUCLEOTIDE SEQUENCE [LARGE SCALE GENOMIC DNA]</scope>
    <source>
        <strain evidence="25">cv. 540-79</strain>
    </source>
</reference>
<dbReference type="SUPFAM" id="SSF52047">
    <property type="entry name" value="RNI-like"/>
    <property type="match status" value="1"/>
</dbReference>
<keyword evidence="9" id="KW-0732">Signal</keyword>
<evidence type="ECO:0000256" key="8">
    <source>
        <dbReference type="ARBA" id="ARBA00022692"/>
    </source>
</evidence>
<evidence type="ECO:0000256" key="21">
    <source>
        <dbReference type="SAM" id="MobiDB-lite"/>
    </source>
</evidence>
<keyword evidence="17" id="KW-0325">Glycoprotein</keyword>
<dbReference type="SMART" id="SM00369">
    <property type="entry name" value="LRR_TYP"/>
    <property type="match status" value="4"/>
</dbReference>
<evidence type="ECO:0000256" key="2">
    <source>
        <dbReference type="ARBA" id="ARBA00012513"/>
    </source>
</evidence>
<comment type="caution">
    <text evidence="24">The sequence shown here is derived from an EMBL/GenBank/DDBJ whole genome shotgun (WGS) entry which is preliminary data.</text>
</comment>
<comment type="subcellular location">
    <subcellularLocation>
        <location evidence="1">Cell membrane</location>
        <topology evidence="1">Single-pass membrane protein</topology>
    </subcellularLocation>
</comment>
<dbReference type="Pfam" id="PF07714">
    <property type="entry name" value="PK_Tyr_Ser-Thr"/>
    <property type="match status" value="1"/>
</dbReference>
<evidence type="ECO:0000256" key="9">
    <source>
        <dbReference type="ARBA" id="ARBA00022729"/>
    </source>
</evidence>
<dbReference type="InterPro" id="IPR003591">
    <property type="entry name" value="Leu-rich_rpt_typical-subtyp"/>
</dbReference>
<dbReference type="PANTHER" id="PTHR27008:SF497">
    <property type="entry name" value="OS11G0695000 PROTEIN"/>
    <property type="match status" value="1"/>
</dbReference>
<dbReference type="FunFam" id="3.80.10.10:FF:000041">
    <property type="entry name" value="LRR receptor-like serine/threonine-protein kinase ERECTA"/>
    <property type="match status" value="1"/>
</dbReference>
<dbReference type="Gene3D" id="3.30.200.20">
    <property type="entry name" value="Phosphorylase Kinase, domain 1"/>
    <property type="match status" value="1"/>
</dbReference>
<keyword evidence="14 22" id="KW-1133">Transmembrane helix</keyword>
<accession>A0A9W7XDF1</accession>
<dbReference type="PRINTS" id="PR00019">
    <property type="entry name" value="LEURICHRPT"/>
</dbReference>
<dbReference type="SUPFAM" id="SSF52058">
    <property type="entry name" value="L domain-like"/>
    <property type="match status" value="1"/>
</dbReference>
<dbReference type="FunFam" id="3.30.200.20:FF:000661">
    <property type="entry name" value="Serine-threonine protein kinase plant-type"/>
    <property type="match status" value="1"/>
</dbReference>
<evidence type="ECO:0000256" key="13">
    <source>
        <dbReference type="ARBA" id="ARBA00022840"/>
    </source>
</evidence>
<dbReference type="Pfam" id="PF00560">
    <property type="entry name" value="LRR_1"/>
    <property type="match status" value="2"/>
</dbReference>
<evidence type="ECO:0000256" key="19">
    <source>
        <dbReference type="ARBA" id="ARBA00048679"/>
    </source>
</evidence>
<comment type="catalytic activity">
    <reaction evidence="19">
        <text>L-seryl-[protein] + ATP = O-phospho-L-seryl-[protein] + ADP + H(+)</text>
        <dbReference type="Rhea" id="RHEA:17989"/>
        <dbReference type="Rhea" id="RHEA-COMP:9863"/>
        <dbReference type="Rhea" id="RHEA-COMP:11604"/>
        <dbReference type="ChEBI" id="CHEBI:15378"/>
        <dbReference type="ChEBI" id="CHEBI:29999"/>
        <dbReference type="ChEBI" id="CHEBI:30616"/>
        <dbReference type="ChEBI" id="CHEBI:83421"/>
        <dbReference type="ChEBI" id="CHEBI:456216"/>
        <dbReference type="EC" id="2.7.11.1"/>
    </reaction>
</comment>
<dbReference type="Gene3D" id="3.80.10.10">
    <property type="entry name" value="Ribonuclease Inhibitor"/>
    <property type="match status" value="2"/>
</dbReference>
<dbReference type="GO" id="GO:0005524">
    <property type="term" value="F:ATP binding"/>
    <property type="evidence" value="ECO:0007669"/>
    <property type="project" value="UniProtKB-UniRule"/>
</dbReference>
<dbReference type="InterPro" id="IPR001611">
    <property type="entry name" value="Leu-rich_rpt"/>
</dbReference>
<gene>
    <name evidence="24" type="ORF">BS78_K224300</name>
</gene>
<dbReference type="Proteomes" id="UP001164776">
    <property type="component" value="Unassembled WGS sequence"/>
</dbReference>
<keyword evidence="4" id="KW-0723">Serine/threonine-protein kinase</keyword>
<keyword evidence="3" id="KW-1003">Cell membrane</keyword>
<dbReference type="EC" id="2.7.11.1" evidence="2"/>
<feature type="binding site" evidence="20">
    <location>
        <position position="609"/>
    </location>
    <ligand>
        <name>ATP</name>
        <dbReference type="ChEBI" id="CHEBI:30616"/>
    </ligand>
</feature>
<dbReference type="SMART" id="SM00220">
    <property type="entry name" value="S_TKc"/>
    <property type="match status" value="1"/>
</dbReference>
<dbReference type="EMBL" id="MU629443">
    <property type="protein sequence ID" value="KAJ1257105.1"/>
    <property type="molecule type" value="Genomic_DNA"/>
</dbReference>
<evidence type="ECO:0000256" key="3">
    <source>
        <dbReference type="ARBA" id="ARBA00022475"/>
    </source>
</evidence>
<evidence type="ECO:0000256" key="15">
    <source>
        <dbReference type="ARBA" id="ARBA00023136"/>
    </source>
</evidence>
<dbReference type="InterPro" id="IPR008271">
    <property type="entry name" value="Ser/Thr_kinase_AS"/>
</dbReference>
<evidence type="ECO:0000256" key="4">
    <source>
        <dbReference type="ARBA" id="ARBA00022527"/>
    </source>
</evidence>